<feature type="compositionally biased region" description="Basic and acidic residues" evidence="1">
    <location>
        <begin position="72"/>
        <end position="88"/>
    </location>
</feature>
<feature type="compositionally biased region" description="Low complexity" evidence="1">
    <location>
        <begin position="92"/>
        <end position="106"/>
    </location>
</feature>
<keyword evidence="3" id="KW-1185">Reference proteome</keyword>
<feature type="region of interest" description="Disordered" evidence="1">
    <location>
        <begin position="55"/>
        <end position="171"/>
    </location>
</feature>
<name>A0A9W8LL20_9FUNG</name>
<feature type="region of interest" description="Disordered" evidence="1">
    <location>
        <begin position="231"/>
        <end position="275"/>
    </location>
</feature>
<feature type="compositionally biased region" description="Low complexity" evidence="1">
    <location>
        <begin position="262"/>
        <end position="274"/>
    </location>
</feature>
<proteinExistence type="predicted"/>
<feature type="compositionally biased region" description="Low complexity" evidence="1">
    <location>
        <begin position="62"/>
        <end position="71"/>
    </location>
</feature>
<gene>
    <name evidence="2" type="ORF">H4R18_001218</name>
</gene>
<evidence type="ECO:0000256" key="1">
    <source>
        <dbReference type="SAM" id="MobiDB-lite"/>
    </source>
</evidence>
<organism evidence="2 3">
    <name type="scientific">Coemansia javaensis</name>
    <dbReference type="NCBI Taxonomy" id="2761396"/>
    <lineage>
        <taxon>Eukaryota</taxon>
        <taxon>Fungi</taxon>
        <taxon>Fungi incertae sedis</taxon>
        <taxon>Zoopagomycota</taxon>
        <taxon>Kickxellomycotina</taxon>
        <taxon>Kickxellomycetes</taxon>
        <taxon>Kickxellales</taxon>
        <taxon>Kickxellaceae</taxon>
        <taxon>Coemansia</taxon>
    </lineage>
</organism>
<dbReference type="EMBL" id="JANBUL010000029">
    <property type="protein sequence ID" value="KAJ2784332.1"/>
    <property type="molecule type" value="Genomic_DNA"/>
</dbReference>
<evidence type="ECO:0000313" key="3">
    <source>
        <dbReference type="Proteomes" id="UP001140217"/>
    </source>
</evidence>
<feature type="compositionally biased region" description="Polar residues" evidence="1">
    <location>
        <begin position="113"/>
        <end position="134"/>
    </location>
</feature>
<evidence type="ECO:0000313" key="2">
    <source>
        <dbReference type="EMBL" id="KAJ2784332.1"/>
    </source>
</evidence>
<dbReference type="AlphaFoldDB" id="A0A9W8LL20"/>
<accession>A0A9W8LL20</accession>
<sequence length="511" mass="53738">MRRQSVLGFTQLLGRRHSSMQLADRRASADAPASAAAVRRGTGLRRAISIRWGRLKKEAADESASGSSDEGASGRDSDDTLTARDKANPPDAFAGTAPASASTSASDRGSPLASDQGSQATSTAAPTVRSSTSVRLLAGFGDDHGGSARKSSIDGSGRAKRPATHSEHVGWTHSRLSLIPQPTAAERARMDAWAADGDEFLPDEYDLSGVHFELVCTPARFQVARGVSDTAYGGIPTPRSQASPAASRRADGSGSKCTTPGSRVSSTPTSASTVVDDDALSAEQYRRVFVSSAHKLRWPCQGRDMSSIVHVRRIMAKANERYAAAAGRQLLDAGLEPYQLAAADMCGYGDVELMLIGQLRGGIMLPAEAPCRATPQHSDEAPHNAPVRVAAAPGPENGDLEAAQYPARVRSIGCIQRLRHVTQTQTQDSQGQEQDAADAGEPVYGPGALWTGPGDLVSLDPAAQGSAPQGPVRSGGILEGGGRVVAAYQPYRRQRWRRSARRSAFVAVAQL</sequence>
<comment type="caution">
    <text evidence="2">The sequence shown here is derived from an EMBL/GenBank/DDBJ whole genome shotgun (WGS) entry which is preliminary data.</text>
</comment>
<dbReference type="Proteomes" id="UP001140217">
    <property type="component" value="Unassembled WGS sequence"/>
</dbReference>
<feature type="compositionally biased region" description="Low complexity" evidence="1">
    <location>
        <begin position="236"/>
        <end position="247"/>
    </location>
</feature>
<dbReference type="OrthoDB" id="5589797at2759"/>
<protein>
    <submittedName>
        <fullName evidence="2">Uncharacterized protein</fullName>
    </submittedName>
</protein>
<reference evidence="2" key="1">
    <citation type="submission" date="2022-07" db="EMBL/GenBank/DDBJ databases">
        <title>Phylogenomic reconstructions and comparative analyses of Kickxellomycotina fungi.</title>
        <authorList>
            <person name="Reynolds N.K."/>
            <person name="Stajich J.E."/>
            <person name="Barry K."/>
            <person name="Grigoriev I.V."/>
            <person name="Crous P."/>
            <person name="Smith M.E."/>
        </authorList>
    </citation>
    <scope>NUCLEOTIDE SEQUENCE</scope>
    <source>
        <strain evidence="2">NBRC 105414</strain>
    </source>
</reference>